<dbReference type="SUPFAM" id="SSF50891">
    <property type="entry name" value="Cyclophilin-like"/>
    <property type="match status" value="1"/>
</dbReference>
<keyword evidence="1 3" id="KW-0697">Rotamase</keyword>
<evidence type="ECO:0000259" key="5">
    <source>
        <dbReference type="PROSITE" id="PS50072"/>
    </source>
</evidence>
<sequence length="242" mass="26316">MIAACDSPPTPKTDATPAETEAASAEQASEESAAAAEQAEQAGQEAAPEAQTNPELLDPANASEQAPEQFRINFGTTKGNFVIDVNREWAPRGADRLYNLVKLGYYDDVAFFRVIDGFMAQFGIHGDPKVNEVWREARISDDPVAQSNERGFVSFATAGPNTRTTQLFINFGNNANLDQMGFAPVGKVVEGMDVVDSLYKGYGEGAPRGRGPDQGRLQQEGNTYLRANFPDLDYTTEVRIIE</sequence>
<dbReference type="PRINTS" id="PR00153">
    <property type="entry name" value="CSAPPISMRASE"/>
</dbReference>
<protein>
    <recommendedName>
        <fullName evidence="3">Peptidyl-prolyl cis-trans isomerase</fullName>
        <shortName evidence="3">PPIase</shortName>
        <ecNumber evidence="3">5.2.1.8</ecNumber>
    </recommendedName>
</protein>
<evidence type="ECO:0000256" key="1">
    <source>
        <dbReference type="ARBA" id="ARBA00023110"/>
    </source>
</evidence>
<evidence type="ECO:0000313" key="7">
    <source>
        <dbReference type="Proteomes" id="UP000249169"/>
    </source>
</evidence>
<dbReference type="Gene3D" id="2.40.100.10">
    <property type="entry name" value="Cyclophilin-like"/>
    <property type="match status" value="1"/>
</dbReference>
<gene>
    <name evidence="6" type="ORF">DL240_01370</name>
</gene>
<feature type="domain" description="PPIase cyclophilin-type" evidence="5">
    <location>
        <begin position="75"/>
        <end position="198"/>
    </location>
</feature>
<dbReference type="Pfam" id="PF00160">
    <property type="entry name" value="Pro_isomerase"/>
    <property type="match status" value="1"/>
</dbReference>
<dbReference type="EC" id="5.2.1.8" evidence="3"/>
<evidence type="ECO:0000256" key="4">
    <source>
        <dbReference type="SAM" id="MobiDB-lite"/>
    </source>
</evidence>
<comment type="function">
    <text evidence="3">PPIases accelerate the folding of proteins. It catalyzes the cis-trans isomerization of proline imidic peptide bonds in oligopeptides.</text>
</comment>
<dbReference type="PANTHER" id="PTHR43246">
    <property type="entry name" value="PEPTIDYL-PROLYL CIS-TRANS ISOMERASE CYP38, CHLOROPLASTIC"/>
    <property type="match status" value="1"/>
</dbReference>
<comment type="caution">
    <text evidence="6">The sequence shown here is derived from an EMBL/GenBank/DDBJ whole genome shotgun (WGS) entry which is preliminary data.</text>
</comment>
<accession>A0A328CDN3</accession>
<reference evidence="6 7" key="1">
    <citation type="submission" date="2018-05" db="EMBL/GenBank/DDBJ databases">
        <title>Lujinxingia marina gen. nov. sp. nov., a new facultative anaerobic member of the class Deltaproteobacteria, and proposal of Lujinxingaceae fam. nov.</title>
        <authorList>
            <person name="Li C.-M."/>
        </authorList>
    </citation>
    <scope>NUCLEOTIDE SEQUENCE [LARGE SCALE GENOMIC DNA]</scope>
    <source>
        <strain evidence="6 7">B210</strain>
    </source>
</reference>
<comment type="catalytic activity">
    <reaction evidence="3">
        <text>[protein]-peptidylproline (omega=180) = [protein]-peptidylproline (omega=0)</text>
        <dbReference type="Rhea" id="RHEA:16237"/>
        <dbReference type="Rhea" id="RHEA-COMP:10747"/>
        <dbReference type="Rhea" id="RHEA-COMP:10748"/>
        <dbReference type="ChEBI" id="CHEBI:83833"/>
        <dbReference type="ChEBI" id="CHEBI:83834"/>
        <dbReference type="EC" id="5.2.1.8"/>
    </reaction>
</comment>
<dbReference type="PROSITE" id="PS50072">
    <property type="entry name" value="CSA_PPIASE_2"/>
    <property type="match status" value="1"/>
</dbReference>
<dbReference type="InterPro" id="IPR044665">
    <property type="entry name" value="E_coli_cyclophilin_A-like"/>
</dbReference>
<feature type="compositionally biased region" description="Low complexity" evidence="4">
    <location>
        <begin position="12"/>
        <end position="52"/>
    </location>
</feature>
<dbReference type="Proteomes" id="UP000249169">
    <property type="component" value="Unassembled WGS sequence"/>
</dbReference>
<name>A0A328CDN3_9DELT</name>
<keyword evidence="2 3" id="KW-0413">Isomerase</keyword>
<evidence type="ECO:0000256" key="2">
    <source>
        <dbReference type="ARBA" id="ARBA00023235"/>
    </source>
</evidence>
<evidence type="ECO:0000313" key="6">
    <source>
        <dbReference type="EMBL" id="RAL25531.1"/>
    </source>
</evidence>
<dbReference type="EMBL" id="QHKO01000001">
    <property type="protein sequence ID" value="RAL25531.1"/>
    <property type="molecule type" value="Genomic_DNA"/>
</dbReference>
<keyword evidence="7" id="KW-1185">Reference proteome</keyword>
<proteinExistence type="inferred from homology"/>
<dbReference type="GO" id="GO:0003755">
    <property type="term" value="F:peptidyl-prolyl cis-trans isomerase activity"/>
    <property type="evidence" value="ECO:0007669"/>
    <property type="project" value="UniProtKB-UniRule"/>
</dbReference>
<comment type="similarity">
    <text evidence="3">Belongs to the cyclophilin-type PPIase family.</text>
</comment>
<dbReference type="InterPro" id="IPR002130">
    <property type="entry name" value="Cyclophilin-type_PPIase_dom"/>
</dbReference>
<dbReference type="OrthoDB" id="9807797at2"/>
<dbReference type="InterPro" id="IPR029000">
    <property type="entry name" value="Cyclophilin-like_dom_sf"/>
</dbReference>
<evidence type="ECO:0000256" key="3">
    <source>
        <dbReference type="RuleBase" id="RU363019"/>
    </source>
</evidence>
<organism evidence="6 7">
    <name type="scientific">Lujinxingia litoralis</name>
    <dbReference type="NCBI Taxonomy" id="2211119"/>
    <lineage>
        <taxon>Bacteria</taxon>
        <taxon>Deltaproteobacteria</taxon>
        <taxon>Bradymonadales</taxon>
        <taxon>Lujinxingiaceae</taxon>
        <taxon>Lujinxingia</taxon>
    </lineage>
</organism>
<dbReference type="AlphaFoldDB" id="A0A328CDN3"/>
<feature type="region of interest" description="Disordered" evidence="4">
    <location>
        <begin position="1"/>
        <end position="57"/>
    </location>
</feature>